<dbReference type="EMBL" id="MNUO01000030">
    <property type="protein sequence ID" value="OIN97947.1"/>
    <property type="molecule type" value="Genomic_DNA"/>
</dbReference>
<sequence>MIPHSKPTIGKDDEEAILRVLHSGQIAQGRITREFEKKFASFIDLKDGVALNCGTSALHLSLLALEVKEDDEVIIPSYTCTALLNAVNYVRAKPRIVDIDRDDYNISFSEIEKNLTKKTKAVIVPHMFGAPVKEILKILKFGLPVIEDCAQAIGATSNGKMIGTFGILSIFSFYATKVMTTGEGGMVLSNSKRLLEKIRDLRDYDEKKDYKIRYNYKMTDIQAALGLSQLRKLPDFIKKRKETASTYSRHFSSLGLRIPEFREGHIYFRYIIEQELSSVEKFLRKLRRAGINCKKPVFRPLHHYLGLKGFLNSEDAWQCSVSIPIYPSLTENEIKKIIESVRYLFVEK</sequence>
<evidence type="ECO:0000313" key="4">
    <source>
        <dbReference type="EMBL" id="OIN97947.1"/>
    </source>
</evidence>
<gene>
    <name evidence="4" type="ORF">AUJ66_01895</name>
</gene>
<dbReference type="PANTHER" id="PTHR30244:SF34">
    <property type="entry name" value="DTDP-4-AMINO-4,6-DIDEOXYGALACTOSE TRANSAMINASE"/>
    <property type="match status" value="1"/>
</dbReference>
<evidence type="ECO:0000256" key="3">
    <source>
        <dbReference type="RuleBase" id="RU004508"/>
    </source>
</evidence>
<dbReference type="STRING" id="1817893.AUJ66_01895"/>
<dbReference type="AlphaFoldDB" id="A0A1J4SES1"/>
<protein>
    <recommendedName>
        <fullName evidence="6">Aminotransferase DegT</fullName>
    </recommendedName>
</protein>
<dbReference type="PANTHER" id="PTHR30244">
    <property type="entry name" value="TRANSAMINASE"/>
    <property type="match status" value="1"/>
</dbReference>
<dbReference type="SUPFAM" id="SSF53383">
    <property type="entry name" value="PLP-dependent transferases"/>
    <property type="match status" value="1"/>
</dbReference>
<dbReference type="InterPro" id="IPR000653">
    <property type="entry name" value="DegT/StrS_aminotransferase"/>
</dbReference>
<feature type="active site" description="Proton acceptor" evidence="1">
    <location>
        <position position="177"/>
    </location>
</feature>
<evidence type="ECO:0000313" key="5">
    <source>
        <dbReference type="Proteomes" id="UP000182278"/>
    </source>
</evidence>
<dbReference type="InterPro" id="IPR015422">
    <property type="entry name" value="PyrdxlP-dep_Trfase_small"/>
</dbReference>
<accession>A0A1J4SES1</accession>
<dbReference type="Proteomes" id="UP000182278">
    <property type="component" value="Unassembled WGS sequence"/>
</dbReference>
<dbReference type="Gene3D" id="3.90.1150.10">
    <property type="entry name" value="Aspartate Aminotransferase, domain 1"/>
    <property type="match status" value="1"/>
</dbReference>
<dbReference type="GO" id="GO:0008483">
    <property type="term" value="F:transaminase activity"/>
    <property type="evidence" value="ECO:0007669"/>
    <property type="project" value="TreeGrafter"/>
</dbReference>
<name>A0A1J4SES1_9BACT</name>
<comment type="similarity">
    <text evidence="3">Belongs to the DegT/DnrJ/EryC1 family.</text>
</comment>
<evidence type="ECO:0000256" key="2">
    <source>
        <dbReference type="PIRSR" id="PIRSR000390-2"/>
    </source>
</evidence>
<evidence type="ECO:0000256" key="1">
    <source>
        <dbReference type="PIRSR" id="PIRSR000390-1"/>
    </source>
</evidence>
<dbReference type="InterPro" id="IPR015424">
    <property type="entry name" value="PyrdxlP-dep_Trfase"/>
</dbReference>
<dbReference type="PIRSF" id="PIRSF000390">
    <property type="entry name" value="PLP_StrS"/>
    <property type="match status" value="1"/>
</dbReference>
<comment type="caution">
    <text evidence="4">The sequence shown here is derived from an EMBL/GenBank/DDBJ whole genome shotgun (WGS) entry which is preliminary data.</text>
</comment>
<dbReference type="InterPro" id="IPR015421">
    <property type="entry name" value="PyrdxlP-dep_Trfase_major"/>
</dbReference>
<dbReference type="CDD" id="cd00616">
    <property type="entry name" value="AHBA_syn"/>
    <property type="match status" value="1"/>
</dbReference>
<proteinExistence type="inferred from homology"/>
<feature type="modified residue" description="N6-(pyridoxal phosphate)lysine" evidence="2">
    <location>
        <position position="177"/>
    </location>
</feature>
<dbReference type="Pfam" id="PF01041">
    <property type="entry name" value="DegT_DnrJ_EryC1"/>
    <property type="match status" value="1"/>
</dbReference>
<evidence type="ECO:0008006" key="6">
    <source>
        <dbReference type="Google" id="ProtNLM"/>
    </source>
</evidence>
<reference evidence="4 5" key="1">
    <citation type="journal article" date="2016" name="Environ. Microbiol.">
        <title>Genomic resolution of a cold subsurface aquifer community provides metabolic insights for novel microbes adapted to high CO concentrations.</title>
        <authorList>
            <person name="Probst A.J."/>
            <person name="Castelle C.J."/>
            <person name="Singh A."/>
            <person name="Brown C.T."/>
            <person name="Anantharaman K."/>
            <person name="Sharon I."/>
            <person name="Hug L.A."/>
            <person name="Burstein D."/>
            <person name="Emerson J.B."/>
            <person name="Thomas B.C."/>
            <person name="Banfield J.F."/>
        </authorList>
    </citation>
    <scope>NUCLEOTIDE SEQUENCE [LARGE SCALE GENOMIC DNA]</scope>
    <source>
        <strain evidence="4">CG1_02_38_46</strain>
    </source>
</reference>
<dbReference type="GO" id="GO:0030170">
    <property type="term" value="F:pyridoxal phosphate binding"/>
    <property type="evidence" value="ECO:0007669"/>
    <property type="project" value="TreeGrafter"/>
</dbReference>
<keyword evidence="2 3" id="KW-0663">Pyridoxal phosphate</keyword>
<dbReference type="Gene3D" id="3.40.640.10">
    <property type="entry name" value="Type I PLP-dependent aspartate aminotransferase-like (Major domain)"/>
    <property type="match status" value="1"/>
</dbReference>
<organism evidence="4 5">
    <name type="scientific">Candidatus Desantisbacteria bacterium CG1_02_38_46</name>
    <dbReference type="NCBI Taxonomy" id="1817893"/>
    <lineage>
        <taxon>Bacteria</taxon>
        <taxon>Candidatus Desantisiibacteriota</taxon>
    </lineage>
</organism>
<dbReference type="GO" id="GO:0000271">
    <property type="term" value="P:polysaccharide biosynthetic process"/>
    <property type="evidence" value="ECO:0007669"/>
    <property type="project" value="TreeGrafter"/>
</dbReference>